<evidence type="ECO:0000256" key="10">
    <source>
        <dbReference type="ARBA" id="ARBA00023310"/>
    </source>
</evidence>
<name>A0A429ZIA6_9ENTE</name>
<organism evidence="16 17">
    <name type="scientific">Vagococcus bubulae</name>
    <dbReference type="NCBI Taxonomy" id="1977868"/>
    <lineage>
        <taxon>Bacteria</taxon>
        <taxon>Bacillati</taxon>
        <taxon>Bacillota</taxon>
        <taxon>Bacilli</taxon>
        <taxon>Lactobacillales</taxon>
        <taxon>Enterococcaceae</taxon>
        <taxon>Vagococcus</taxon>
    </lineage>
</organism>
<dbReference type="Gene3D" id="6.10.250.1580">
    <property type="match status" value="1"/>
</dbReference>
<evidence type="ECO:0000256" key="6">
    <source>
        <dbReference type="ARBA" id="ARBA00022781"/>
    </source>
</evidence>
<feature type="coiled-coil region" evidence="15">
    <location>
        <begin position="74"/>
        <end position="101"/>
    </location>
</feature>
<dbReference type="OrthoDB" id="282095at2"/>
<dbReference type="GO" id="GO:0046961">
    <property type="term" value="F:proton-transporting ATPase activity, rotational mechanism"/>
    <property type="evidence" value="ECO:0007669"/>
    <property type="project" value="TreeGrafter"/>
</dbReference>
<keyword evidence="17" id="KW-1185">Reference proteome</keyword>
<dbReference type="EMBL" id="NGJT01000012">
    <property type="protein sequence ID" value="RST93443.1"/>
    <property type="molecule type" value="Genomic_DNA"/>
</dbReference>
<keyword evidence="9 13" id="KW-0472">Membrane</keyword>
<evidence type="ECO:0000256" key="2">
    <source>
        <dbReference type="ARBA" id="ARBA00022448"/>
    </source>
</evidence>
<evidence type="ECO:0000256" key="15">
    <source>
        <dbReference type="SAM" id="Coils"/>
    </source>
</evidence>
<dbReference type="SUPFAM" id="SSF81573">
    <property type="entry name" value="F1F0 ATP synthase subunit B, membrane domain"/>
    <property type="match status" value="1"/>
</dbReference>
<evidence type="ECO:0000256" key="3">
    <source>
        <dbReference type="ARBA" id="ARBA00022475"/>
    </source>
</evidence>
<evidence type="ECO:0000256" key="7">
    <source>
        <dbReference type="ARBA" id="ARBA00022989"/>
    </source>
</evidence>
<dbReference type="CDD" id="cd06503">
    <property type="entry name" value="ATP-synt_Fo_b"/>
    <property type="match status" value="1"/>
</dbReference>
<accession>A0A429ZIA6</accession>
<comment type="subcellular location">
    <subcellularLocation>
        <location evidence="13">Cell membrane</location>
        <topology evidence="13">Single-pass membrane protein</topology>
    </subcellularLocation>
    <subcellularLocation>
        <location evidence="12">Endomembrane system</location>
        <topology evidence="12">Single-pass membrane protein</topology>
    </subcellularLocation>
</comment>
<comment type="function">
    <text evidence="13">Component of the F(0) channel, it forms part of the peripheral stalk, linking F(1) to F(0).</text>
</comment>
<comment type="subunit">
    <text evidence="13">F-type ATPases have 2 components, F(1) - the catalytic core - and F(0) - the membrane proton channel. F(1) has five subunits: alpha(3), beta(3), gamma(1), delta(1), epsilon(1). F(0) has three main subunits: a(1), b(2) and c(10-14). The alpha and beta chains form an alternating ring which encloses part of the gamma chain. F(1) is attached to F(0) by a central stalk formed by the gamma and epsilon chains, while a peripheral stalk is formed by the delta and b chains.</text>
</comment>
<keyword evidence="7 13" id="KW-1133">Transmembrane helix</keyword>
<evidence type="ECO:0000256" key="9">
    <source>
        <dbReference type="ARBA" id="ARBA00023136"/>
    </source>
</evidence>
<evidence type="ECO:0000256" key="11">
    <source>
        <dbReference type="ARBA" id="ARBA00025198"/>
    </source>
</evidence>
<evidence type="ECO:0000256" key="14">
    <source>
        <dbReference type="RuleBase" id="RU003848"/>
    </source>
</evidence>
<feature type="transmembrane region" description="Helical" evidence="13">
    <location>
        <begin position="20"/>
        <end position="37"/>
    </location>
</feature>
<comment type="similarity">
    <text evidence="1 13 14">Belongs to the ATPase B chain family.</text>
</comment>
<reference evidence="16 17" key="1">
    <citation type="submission" date="2017-05" db="EMBL/GenBank/DDBJ databases">
        <title>Vagococcus spp. assemblies.</title>
        <authorList>
            <person name="Gulvik C.A."/>
        </authorList>
    </citation>
    <scope>NUCLEOTIDE SEQUENCE [LARGE SCALE GENOMIC DNA]</scope>
    <source>
        <strain evidence="16 17">SS1994</strain>
    </source>
</reference>
<comment type="caution">
    <text evidence="16">The sequence shown here is derived from an EMBL/GenBank/DDBJ whole genome shotgun (WGS) entry which is preliminary data.</text>
</comment>
<keyword evidence="5 13" id="KW-0812">Transmembrane</keyword>
<evidence type="ECO:0000256" key="13">
    <source>
        <dbReference type="HAMAP-Rule" id="MF_01398"/>
    </source>
</evidence>
<evidence type="ECO:0000256" key="1">
    <source>
        <dbReference type="ARBA" id="ARBA00005513"/>
    </source>
</evidence>
<dbReference type="GO" id="GO:0012505">
    <property type="term" value="C:endomembrane system"/>
    <property type="evidence" value="ECO:0007669"/>
    <property type="project" value="UniProtKB-SubCell"/>
</dbReference>
<keyword evidence="6 13" id="KW-0375">Hydrogen ion transport</keyword>
<evidence type="ECO:0000313" key="17">
    <source>
        <dbReference type="Proteomes" id="UP000288490"/>
    </source>
</evidence>
<dbReference type="InterPro" id="IPR005864">
    <property type="entry name" value="ATP_synth_F0_bsu_bac"/>
</dbReference>
<dbReference type="InterPro" id="IPR050059">
    <property type="entry name" value="ATP_synthase_B_chain"/>
</dbReference>
<gene>
    <name evidence="13" type="primary">atpF</name>
    <name evidence="16" type="ORF">CBF36_07410</name>
</gene>
<dbReference type="Pfam" id="PF00430">
    <property type="entry name" value="ATP-synt_B"/>
    <property type="match status" value="1"/>
</dbReference>
<protein>
    <recommendedName>
        <fullName evidence="13">ATP synthase subunit b</fullName>
    </recommendedName>
    <alternativeName>
        <fullName evidence="13">ATP synthase F(0) sector subunit b</fullName>
    </alternativeName>
    <alternativeName>
        <fullName evidence="13">ATPase subunit I</fullName>
    </alternativeName>
    <alternativeName>
        <fullName evidence="13">F-type ATPase subunit b</fullName>
        <shortName evidence="13">F-ATPase subunit b</shortName>
    </alternativeName>
</protein>
<sequence>MCSNHMFNQLVIASSGQTTFSTILFVSVSFLVLLLALKKFAWGPLTTMLDERENKIAGDIDSAEQSKIDAANLAKQREVELKEARTEAQSIIAQAKDVAENNAHAIIVEAQEHATRMKKQAQEDLRLERERLLAEAKKEVADLSVEIASKILKKELSASAHQELVQSSIDKLGVDDNE</sequence>
<keyword evidence="8 13" id="KW-0406">Ion transport</keyword>
<keyword evidence="4 13" id="KW-0138">CF(0)</keyword>
<dbReference type="PANTHER" id="PTHR33445">
    <property type="entry name" value="ATP SYNTHASE SUBUNIT B', CHLOROPLASTIC"/>
    <property type="match status" value="1"/>
</dbReference>
<dbReference type="InterPro" id="IPR002146">
    <property type="entry name" value="ATP_synth_b/b'su_bac/chlpt"/>
</dbReference>
<dbReference type="GO" id="GO:0046933">
    <property type="term" value="F:proton-transporting ATP synthase activity, rotational mechanism"/>
    <property type="evidence" value="ECO:0007669"/>
    <property type="project" value="UniProtKB-UniRule"/>
</dbReference>
<keyword evidence="3 13" id="KW-1003">Cell membrane</keyword>
<dbReference type="PANTHER" id="PTHR33445:SF1">
    <property type="entry name" value="ATP SYNTHASE SUBUNIT B"/>
    <property type="match status" value="1"/>
</dbReference>
<keyword evidence="10 13" id="KW-0066">ATP synthesis</keyword>
<dbReference type="GO" id="GO:0005886">
    <property type="term" value="C:plasma membrane"/>
    <property type="evidence" value="ECO:0007669"/>
    <property type="project" value="UniProtKB-SubCell"/>
</dbReference>
<comment type="function">
    <text evidence="11 13">F(1)F(0) ATP synthase produces ATP from ADP in the presence of a proton or sodium gradient. F-type ATPases consist of two structural domains, F(1) containing the extramembraneous catalytic core and F(0) containing the membrane proton channel, linked together by a central stalk and a peripheral stalk. During catalysis, ATP synthesis in the catalytic domain of F(1) is coupled via a rotary mechanism of the central stalk subunits to proton translocation.</text>
</comment>
<evidence type="ECO:0000256" key="5">
    <source>
        <dbReference type="ARBA" id="ARBA00022692"/>
    </source>
</evidence>
<evidence type="ECO:0000256" key="12">
    <source>
        <dbReference type="ARBA" id="ARBA00037847"/>
    </source>
</evidence>
<dbReference type="GO" id="GO:0045259">
    <property type="term" value="C:proton-transporting ATP synthase complex"/>
    <property type="evidence" value="ECO:0007669"/>
    <property type="project" value="UniProtKB-KW"/>
</dbReference>
<dbReference type="AlphaFoldDB" id="A0A429ZIA6"/>
<dbReference type="InterPro" id="IPR028987">
    <property type="entry name" value="ATP_synth_B-like_membr_sf"/>
</dbReference>
<dbReference type="NCBIfam" id="TIGR01144">
    <property type="entry name" value="ATP_synt_b"/>
    <property type="match status" value="1"/>
</dbReference>
<dbReference type="HAMAP" id="MF_01398">
    <property type="entry name" value="ATP_synth_b_bprime"/>
    <property type="match status" value="1"/>
</dbReference>
<dbReference type="Proteomes" id="UP000288490">
    <property type="component" value="Unassembled WGS sequence"/>
</dbReference>
<evidence type="ECO:0000256" key="4">
    <source>
        <dbReference type="ARBA" id="ARBA00022547"/>
    </source>
</evidence>
<proteinExistence type="inferred from homology"/>
<evidence type="ECO:0000256" key="8">
    <source>
        <dbReference type="ARBA" id="ARBA00023065"/>
    </source>
</evidence>
<keyword evidence="15" id="KW-0175">Coiled coil</keyword>
<evidence type="ECO:0000313" key="16">
    <source>
        <dbReference type="EMBL" id="RST93443.1"/>
    </source>
</evidence>
<keyword evidence="2 13" id="KW-0813">Transport</keyword>